<organism evidence="1 2">
    <name type="scientific">Nepenthes gracilis</name>
    <name type="common">Slender pitcher plant</name>
    <dbReference type="NCBI Taxonomy" id="150966"/>
    <lineage>
        <taxon>Eukaryota</taxon>
        <taxon>Viridiplantae</taxon>
        <taxon>Streptophyta</taxon>
        <taxon>Embryophyta</taxon>
        <taxon>Tracheophyta</taxon>
        <taxon>Spermatophyta</taxon>
        <taxon>Magnoliopsida</taxon>
        <taxon>eudicotyledons</taxon>
        <taxon>Gunneridae</taxon>
        <taxon>Pentapetalae</taxon>
        <taxon>Caryophyllales</taxon>
        <taxon>Nepenthaceae</taxon>
        <taxon>Nepenthes</taxon>
    </lineage>
</organism>
<keyword evidence="2" id="KW-1185">Reference proteome</keyword>
<proteinExistence type="predicted"/>
<evidence type="ECO:0000313" key="2">
    <source>
        <dbReference type="Proteomes" id="UP001279734"/>
    </source>
</evidence>
<accession>A0AAD3SZ83</accession>
<reference evidence="1" key="1">
    <citation type="submission" date="2023-05" db="EMBL/GenBank/DDBJ databases">
        <title>Nepenthes gracilis genome sequencing.</title>
        <authorList>
            <person name="Fukushima K."/>
        </authorList>
    </citation>
    <scope>NUCLEOTIDE SEQUENCE</scope>
    <source>
        <strain evidence="1">SING2019-196</strain>
    </source>
</reference>
<evidence type="ECO:0000313" key="1">
    <source>
        <dbReference type="EMBL" id="GMH20405.1"/>
    </source>
</evidence>
<protein>
    <submittedName>
        <fullName evidence="1">Uncharacterized protein</fullName>
    </submittedName>
</protein>
<comment type="caution">
    <text evidence="1">The sequence shown here is derived from an EMBL/GenBank/DDBJ whole genome shotgun (WGS) entry which is preliminary data.</text>
</comment>
<gene>
    <name evidence="1" type="ORF">Nepgr_022246</name>
</gene>
<dbReference type="Proteomes" id="UP001279734">
    <property type="component" value="Unassembled WGS sequence"/>
</dbReference>
<dbReference type="EMBL" id="BSYO01000022">
    <property type="protein sequence ID" value="GMH20405.1"/>
    <property type="molecule type" value="Genomic_DNA"/>
</dbReference>
<sequence>MYADRVETVGIRSVKERLNVNIAADSARLRPVTGKRFALAFALLVRDDSEGVINFGMDRHSWSSKRLAKMALKDECCWNFFIESLKLGIRTRF</sequence>
<dbReference type="AlphaFoldDB" id="A0AAD3SZ83"/>
<name>A0AAD3SZ83_NEPGR</name>